<keyword evidence="2" id="KW-1185">Reference proteome</keyword>
<evidence type="ECO:0000313" key="2">
    <source>
        <dbReference type="Proteomes" id="UP000294480"/>
    </source>
</evidence>
<organism evidence="1 2">
    <name type="scientific">Hydromonas duriensis</name>
    <dbReference type="NCBI Taxonomy" id="1527608"/>
    <lineage>
        <taxon>Bacteria</taxon>
        <taxon>Pseudomonadati</taxon>
        <taxon>Pseudomonadota</taxon>
        <taxon>Betaproteobacteria</taxon>
        <taxon>Burkholderiales</taxon>
        <taxon>Burkholderiaceae</taxon>
        <taxon>Hydromonas</taxon>
    </lineage>
</organism>
<proteinExistence type="predicted"/>
<comment type="caution">
    <text evidence="1">The sequence shown here is derived from an EMBL/GenBank/DDBJ whole genome shotgun (WGS) entry which is preliminary data.</text>
</comment>
<dbReference type="Gene3D" id="1.10.10.10">
    <property type="entry name" value="Winged helix-like DNA-binding domain superfamily/Winged helix DNA-binding domain"/>
    <property type="match status" value="1"/>
</dbReference>
<sequence>MASIIPKKRQSPIIKTPQALIHIRHKISILQYKYWILFVRELREQFENVRPADQDGFRYISMEKISDALGYVPKKSEIDKDLRALKNEDITCNLLEKDGQTVLYGAGFISEWKVSNQKISFKLPSLIENVVRGLHEPNAIFQLLNWSVFNHFTGKYEAIIYKLCKDYVGVKQTPYMTIQEFRNYMGLKDEEYKEFKDFNRVLITNPCKKINQSEISDIEVEVEYERVGRSAIGLKFHVANKHRVSLPVPELESSKAFRFAKVTIESATQKEYLAMRSSEEIELCIERANEYGVTKEKKGVKIREYGALYRKAITEGWHTSQLQKKQIEAAENLKSERSASEQAEITIRNKLYEEKQVIEREQLFMIFDNLPEYEKEKLRDMYSKSLSELTRPYFKNQGERSAMHKVNFINFVKPFIETFK</sequence>
<dbReference type="InterPro" id="IPR036388">
    <property type="entry name" value="WH-like_DNA-bd_sf"/>
</dbReference>
<protein>
    <submittedName>
        <fullName evidence="1">Replication initiator protein</fullName>
    </submittedName>
</protein>
<accession>A0A4R6Y6Y6</accession>
<dbReference type="SUPFAM" id="SSF46785">
    <property type="entry name" value="Winged helix' DNA-binding domain"/>
    <property type="match status" value="1"/>
</dbReference>
<dbReference type="InterPro" id="IPR036390">
    <property type="entry name" value="WH_DNA-bd_sf"/>
</dbReference>
<dbReference type="AlphaFoldDB" id="A0A4R6Y6Y6"/>
<gene>
    <name evidence="1" type="ORF">DFR44_12413</name>
</gene>
<dbReference type="Proteomes" id="UP000294480">
    <property type="component" value="Unassembled WGS sequence"/>
</dbReference>
<reference evidence="1 2" key="1">
    <citation type="submission" date="2019-03" db="EMBL/GenBank/DDBJ databases">
        <title>Genomic Encyclopedia of Type Strains, Phase IV (KMG-IV): sequencing the most valuable type-strain genomes for metagenomic binning, comparative biology and taxonomic classification.</title>
        <authorList>
            <person name="Goeker M."/>
        </authorList>
    </citation>
    <scope>NUCLEOTIDE SEQUENCE [LARGE SCALE GENOMIC DNA]</scope>
    <source>
        <strain evidence="1 2">DSM 102852</strain>
    </source>
</reference>
<dbReference type="RefSeq" id="WP_133621302.1">
    <property type="nucleotide sequence ID" value="NZ_SNZE01000024.1"/>
</dbReference>
<name>A0A4R6Y6Y6_9BURK</name>
<dbReference type="OrthoDB" id="9122127at2"/>
<dbReference type="EMBL" id="SNZE01000024">
    <property type="protein sequence ID" value="TDR30237.1"/>
    <property type="molecule type" value="Genomic_DNA"/>
</dbReference>
<dbReference type="Pfam" id="PF21205">
    <property type="entry name" value="Rep3_C"/>
    <property type="match status" value="1"/>
</dbReference>
<evidence type="ECO:0000313" key="1">
    <source>
        <dbReference type="EMBL" id="TDR30237.1"/>
    </source>
</evidence>